<dbReference type="InterPro" id="IPR002136">
    <property type="entry name" value="Ribosomal_uL4"/>
</dbReference>
<protein>
    <recommendedName>
        <fullName evidence="4">Large ribosomal subunit protein uL4m</fullName>
    </recommendedName>
</protein>
<dbReference type="GO" id="GO:0005840">
    <property type="term" value="C:ribosome"/>
    <property type="evidence" value="ECO:0007669"/>
    <property type="project" value="UniProtKB-KW"/>
</dbReference>
<dbReference type="GO" id="GO:0006412">
    <property type="term" value="P:translation"/>
    <property type="evidence" value="ECO:0007669"/>
    <property type="project" value="InterPro"/>
</dbReference>
<gene>
    <name evidence="6" type="ORF">ALEPTO_LOCUS9797</name>
</gene>
<feature type="non-terminal residue" evidence="6">
    <location>
        <position position="1"/>
    </location>
</feature>
<feature type="compositionally biased region" description="Polar residues" evidence="5">
    <location>
        <begin position="126"/>
        <end position="138"/>
    </location>
</feature>
<organism evidence="6 7">
    <name type="scientific">Ambispora leptoticha</name>
    <dbReference type="NCBI Taxonomy" id="144679"/>
    <lineage>
        <taxon>Eukaryota</taxon>
        <taxon>Fungi</taxon>
        <taxon>Fungi incertae sedis</taxon>
        <taxon>Mucoromycota</taxon>
        <taxon>Glomeromycotina</taxon>
        <taxon>Glomeromycetes</taxon>
        <taxon>Archaeosporales</taxon>
        <taxon>Ambisporaceae</taxon>
        <taxon>Ambispora</taxon>
    </lineage>
</organism>
<keyword evidence="7" id="KW-1185">Reference proteome</keyword>
<dbReference type="EMBL" id="CAJVPS010008564">
    <property type="protein sequence ID" value="CAG8643814.1"/>
    <property type="molecule type" value="Genomic_DNA"/>
</dbReference>
<keyword evidence="3" id="KW-0687">Ribonucleoprotein</keyword>
<dbReference type="PANTHER" id="PTHR10746:SF6">
    <property type="entry name" value="LARGE RIBOSOMAL SUBUNIT PROTEIN UL4M"/>
    <property type="match status" value="1"/>
</dbReference>
<evidence type="ECO:0000313" key="7">
    <source>
        <dbReference type="Proteomes" id="UP000789508"/>
    </source>
</evidence>
<dbReference type="GO" id="GO:0003735">
    <property type="term" value="F:structural constituent of ribosome"/>
    <property type="evidence" value="ECO:0007669"/>
    <property type="project" value="InterPro"/>
</dbReference>
<dbReference type="Pfam" id="PF00573">
    <property type="entry name" value="Ribosomal_L4"/>
    <property type="match status" value="1"/>
</dbReference>
<dbReference type="AlphaFoldDB" id="A0A9N9DK44"/>
<comment type="caution">
    <text evidence="6">The sequence shown here is derived from an EMBL/GenBank/DDBJ whole genome shotgun (WGS) entry which is preliminary data.</text>
</comment>
<feature type="region of interest" description="Disordered" evidence="5">
    <location>
        <begin position="126"/>
        <end position="151"/>
    </location>
</feature>
<name>A0A9N9DK44_9GLOM</name>
<dbReference type="InterPro" id="IPR013005">
    <property type="entry name" value="Ribosomal_uL4-like"/>
</dbReference>
<dbReference type="Gene3D" id="3.40.1370.10">
    <property type="match status" value="2"/>
</dbReference>
<reference evidence="6" key="1">
    <citation type="submission" date="2021-06" db="EMBL/GenBank/DDBJ databases">
        <authorList>
            <person name="Kallberg Y."/>
            <person name="Tangrot J."/>
            <person name="Rosling A."/>
        </authorList>
    </citation>
    <scope>NUCLEOTIDE SEQUENCE</scope>
    <source>
        <strain evidence="6">FL130A</strain>
    </source>
</reference>
<dbReference type="PANTHER" id="PTHR10746">
    <property type="entry name" value="50S RIBOSOMAL PROTEIN L4"/>
    <property type="match status" value="1"/>
</dbReference>
<dbReference type="GO" id="GO:1990904">
    <property type="term" value="C:ribonucleoprotein complex"/>
    <property type="evidence" value="ECO:0007669"/>
    <property type="project" value="UniProtKB-KW"/>
</dbReference>
<evidence type="ECO:0000256" key="5">
    <source>
        <dbReference type="SAM" id="MobiDB-lite"/>
    </source>
</evidence>
<evidence type="ECO:0000313" key="6">
    <source>
        <dbReference type="EMBL" id="CAG8643814.1"/>
    </source>
</evidence>
<sequence>VGDKITITPYEVENDSELSETEKAKSKAKEIKECDICRKNENEMAKDLTHDGIPFFIETIKGGKVDCYAGHKDQNGKILQQQNCSHCQPWKQHQNPKQELVTARTLFQKTNQTKITKEDLEKMINRNSNSASTKNPKGTSKVKTRGEVKGSTRKIYRQKGTGGARHGHRYAPQFKALQSLLGERMRNKKLMVVDKLELDNYKTKEAEKFLNLLPAKQAKTLLILAHQEENKEKIIRSFRNLPYISISDSKSVNAYQLPRDVLTQTISGTIAGVLSGLIVVLAQKHLEGRIKKLEEKERRKNEQEQYSGLSKTLITFKKMHIDNSKRHSSFTGWHEITPNGEKKEEYNVAFRIIRK</sequence>
<evidence type="ECO:0000256" key="1">
    <source>
        <dbReference type="ARBA" id="ARBA00010528"/>
    </source>
</evidence>
<keyword evidence="2" id="KW-0689">Ribosomal protein</keyword>
<proteinExistence type="inferred from homology"/>
<dbReference type="InterPro" id="IPR023574">
    <property type="entry name" value="Ribosomal_uL4_dom_sf"/>
</dbReference>
<evidence type="ECO:0000256" key="3">
    <source>
        <dbReference type="ARBA" id="ARBA00023274"/>
    </source>
</evidence>
<accession>A0A9N9DK44</accession>
<dbReference type="SUPFAM" id="SSF52166">
    <property type="entry name" value="Ribosomal protein L4"/>
    <property type="match status" value="1"/>
</dbReference>
<evidence type="ECO:0000256" key="4">
    <source>
        <dbReference type="ARBA" id="ARBA00040565"/>
    </source>
</evidence>
<dbReference type="Proteomes" id="UP000789508">
    <property type="component" value="Unassembled WGS sequence"/>
</dbReference>
<dbReference type="OrthoDB" id="2433220at2759"/>
<evidence type="ECO:0000256" key="2">
    <source>
        <dbReference type="ARBA" id="ARBA00022980"/>
    </source>
</evidence>
<comment type="similarity">
    <text evidence="1">Belongs to the universal ribosomal protein uL4 family.</text>
</comment>